<accession>A0A2P5F856</accession>
<dbReference type="AlphaFoldDB" id="A0A2P5F856"/>
<evidence type="ECO:0000313" key="1">
    <source>
        <dbReference type="EMBL" id="PON93957.1"/>
    </source>
</evidence>
<dbReference type="EMBL" id="JXTC01000055">
    <property type="protein sequence ID" value="PON93957.1"/>
    <property type="molecule type" value="Genomic_DNA"/>
</dbReference>
<protein>
    <submittedName>
        <fullName evidence="1">Uncharacterized protein</fullName>
    </submittedName>
</protein>
<comment type="caution">
    <text evidence="1">The sequence shown here is derived from an EMBL/GenBank/DDBJ whole genome shotgun (WGS) entry which is preliminary data.</text>
</comment>
<keyword evidence="2" id="KW-1185">Reference proteome</keyword>
<name>A0A2P5F856_TREOI</name>
<reference evidence="2" key="1">
    <citation type="submission" date="2016-06" db="EMBL/GenBank/DDBJ databases">
        <title>Parallel loss of symbiosis genes in relatives of nitrogen-fixing non-legume Parasponia.</title>
        <authorList>
            <person name="Van Velzen R."/>
            <person name="Holmer R."/>
            <person name="Bu F."/>
            <person name="Rutten L."/>
            <person name="Van Zeijl A."/>
            <person name="Liu W."/>
            <person name="Santuari L."/>
            <person name="Cao Q."/>
            <person name="Sharma T."/>
            <person name="Shen D."/>
            <person name="Roswanjaya Y."/>
            <person name="Wardhani T."/>
            <person name="Kalhor M.S."/>
            <person name="Jansen J."/>
            <person name="Van den Hoogen J."/>
            <person name="Gungor B."/>
            <person name="Hartog M."/>
            <person name="Hontelez J."/>
            <person name="Verver J."/>
            <person name="Yang W.-C."/>
            <person name="Schijlen E."/>
            <person name="Repin R."/>
            <person name="Schilthuizen M."/>
            <person name="Schranz E."/>
            <person name="Heidstra R."/>
            <person name="Miyata K."/>
            <person name="Fedorova E."/>
            <person name="Kohlen W."/>
            <person name="Bisseling T."/>
            <person name="Smit S."/>
            <person name="Geurts R."/>
        </authorList>
    </citation>
    <scope>NUCLEOTIDE SEQUENCE [LARGE SCALE GENOMIC DNA]</scope>
    <source>
        <strain evidence="2">cv. RG33-2</strain>
    </source>
</reference>
<sequence>MKVQSDLARGTFWRWGEPVRRKRHGCQGRSRIPERALLMGMATELSGHLGIEGLSDGSPSSAGATNGAEKIQDLPPNHFYAPPTVFIVLNSLCNVSESYWIFANSR</sequence>
<dbReference type="Proteomes" id="UP000237000">
    <property type="component" value="Unassembled WGS sequence"/>
</dbReference>
<dbReference type="InParanoid" id="A0A2P5F856"/>
<gene>
    <name evidence="1" type="ORF">TorRG33x02_103470</name>
</gene>
<dbReference type="OrthoDB" id="10367657at2759"/>
<proteinExistence type="predicted"/>
<organism evidence="1 2">
    <name type="scientific">Trema orientale</name>
    <name type="common">Charcoal tree</name>
    <name type="synonym">Celtis orientalis</name>
    <dbReference type="NCBI Taxonomy" id="63057"/>
    <lineage>
        <taxon>Eukaryota</taxon>
        <taxon>Viridiplantae</taxon>
        <taxon>Streptophyta</taxon>
        <taxon>Embryophyta</taxon>
        <taxon>Tracheophyta</taxon>
        <taxon>Spermatophyta</taxon>
        <taxon>Magnoliopsida</taxon>
        <taxon>eudicotyledons</taxon>
        <taxon>Gunneridae</taxon>
        <taxon>Pentapetalae</taxon>
        <taxon>rosids</taxon>
        <taxon>fabids</taxon>
        <taxon>Rosales</taxon>
        <taxon>Cannabaceae</taxon>
        <taxon>Trema</taxon>
    </lineage>
</organism>
<evidence type="ECO:0000313" key="2">
    <source>
        <dbReference type="Proteomes" id="UP000237000"/>
    </source>
</evidence>